<keyword evidence="2" id="KW-1185">Reference proteome</keyword>
<proteinExistence type="predicted"/>
<dbReference type="EMBL" id="CP000142">
    <property type="protein sequence ID" value="ABA87432.1"/>
    <property type="molecule type" value="Genomic_DNA"/>
</dbReference>
<dbReference type="STRING" id="338963.Pcar_0171"/>
<sequence>MQNETMLDVAAFLFRKGRKNCAEAVAEAWQKVSGEDLELTENLSKCGSGRAPQGWCGAIYAAQLVADKDKKAGITDRFADAAGSLLCREIRSSRKLSCTACVELAAGLLEENVQEAVA</sequence>
<dbReference type="AlphaFoldDB" id="Q3A860"/>
<evidence type="ECO:0000313" key="2">
    <source>
        <dbReference type="Proteomes" id="UP000002534"/>
    </source>
</evidence>
<accession>Q3A860</accession>
<gene>
    <name evidence="1" type="ordered locus">Pcar_0171</name>
</gene>
<organism evidence="1 2">
    <name type="scientific">Syntrophotalea carbinolica (strain DSM 2380 / NBRC 103641 / GraBd1)</name>
    <name type="common">Pelobacter carbinolicus</name>
    <dbReference type="NCBI Taxonomy" id="338963"/>
    <lineage>
        <taxon>Bacteria</taxon>
        <taxon>Pseudomonadati</taxon>
        <taxon>Thermodesulfobacteriota</taxon>
        <taxon>Desulfuromonadia</taxon>
        <taxon>Desulfuromonadales</taxon>
        <taxon>Syntrophotaleaceae</taxon>
        <taxon>Syntrophotalea</taxon>
    </lineage>
</organism>
<dbReference type="HOGENOM" id="CLU_168142_0_0_7"/>
<reference evidence="1 2" key="2">
    <citation type="journal article" date="2012" name="BMC Genomics">
        <title>The genome of Pelobacter carbinolicus reveals surprising metabolic capabilities and physiological features.</title>
        <authorList>
            <person name="Aklujkar M."/>
            <person name="Haveman S.A."/>
            <person name="Didonato R.Jr."/>
            <person name="Chertkov O."/>
            <person name="Han C.S."/>
            <person name="Land M.L."/>
            <person name="Brown P."/>
            <person name="Lovley D.R."/>
        </authorList>
    </citation>
    <scope>NUCLEOTIDE SEQUENCE [LARGE SCALE GENOMIC DNA]</scope>
    <source>
        <strain evidence="2">DSM 2380 / NBRC 103641 / GraBd1</strain>
    </source>
</reference>
<protein>
    <submittedName>
        <fullName evidence="1">Redox-active protein, C_GCAxxG_C_C family, putative</fullName>
    </submittedName>
</protein>
<name>Q3A860_SYNC1</name>
<evidence type="ECO:0000313" key="1">
    <source>
        <dbReference type="EMBL" id="ABA87432.1"/>
    </source>
</evidence>
<dbReference type="OrthoDB" id="9791535at2"/>
<dbReference type="eggNOG" id="COG0801">
    <property type="taxonomic scope" value="Bacteria"/>
</dbReference>
<dbReference type="RefSeq" id="WP_011339828.1">
    <property type="nucleotide sequence ID" value="NC_007498.2"/>
</dbReference>
<reference evidence="2" key="1">
    <citation type="submission" date="2005-10" db="EMBL/GenBank/DDBJ databases">
        <title>Complete sequence of Pelobacter carbinolicus DSM 2380.</title>
        <authorList>
            <person name="Copeland A."/>
            <person name="Lucas S."/>
            <person name="Lapidus A."/>
            <person name="Barry K."/>
            <person name="Detter J.C."/>
            <person name="Glavina T."/>
            <person name="Hammon N."/>
            <person name="Israni S."/>
            <person name="Pitluck S."/>
            <person name="Chertkov O."/>
            <person name="Schmutz J."/>
            <person name="Larimer F."/>
            <person name="Land M."/>
            <person name="Kyrpides N."/>
            <person name="Ivanova N."/>
            <person name="Richardson P."/>
        </authorList>
    </citation>
    <scope>NUCLEOTIDE SEQUENCE [LARGE SCALE GENOMIC DNA]</scope>
    <source>
        <strain evidence="2">DSM 2380 / NBRC 103641 / GraBd1</strain>
    </source>
</reference>
<dbReference type="KEGG" id="pca:Pcar_0171"/>
<dbReference type="Proteomes" id="UP000002534">
    <property type="component" value="Chromosome"/>
</dbReference>